<protein>
    <submittedName>
        <fullName evidence="3">Sugar transferase</fullName>
    </submittedName>
</protein>
<organism evidence="3 4">
    <name type="scientific">Paenibacillus vulneris</name>
    <dbReference type="NCBI Taxonomy" id="1133364"/>
    <lineage>
        <taxon>Bacteria</taxon>
        <taxon>Bacillati</taxon>
        <taxon>Bacillota</taxon>
        <taxon>Bacilli</taxon>
        <taxon>Bacillales</taxon>
        <taxon>Paenibacillaceae</taxon>
        <taxon>Paenibacillus</taxon>
    </lineage>
</organism>
<reference evidence="4" key="1">
    <citation type="journal article" date="2019" name="Int. J. Syst. Evol. Microbiol.">
        <title>The Global Catalogue of Microorganisms (GCM) 10K type strain sequencing project: providing services to taxonomists for standard genome sequencing and annotation.</title>
        <authorList>
            <consortium name="The Broad Institute Genomics Platform"/>
            <consortium name="The Broad Institute Genome Sequencing Center for Infectious Disease"/>
            <person name="Wu L."/>
            <person name="Ma J."/>
        </authorList>
    </citation>
    <scope>NUCLEOTIDE SEQUENCE [LARGE SCALE GENOMIC DNA]</scope>
    <source>
        <strain evidence="4">CCUG 53270</strain>
    </source>
</reference>
<evidence type="ECO:0000256" key="1">
    <source>
        <dbReference type="ARBA" id="ARBA00006464"/>
    </source>
</evidence>
<dbReference type="Proteomes" id="UP001597180">
    <property type="component" value="Unassembled WGS sequence"/>
</dbReference>
<comment type="similarity">
    <text evidence="1">Belongs to the bacterial sugar transferase family.</text>
</comment>
<dbReference type="InterPro" id="IPR003362">
    <property type="entry name" value="Bact_transf"/>
</dbReference>
<dbReference type="PANTHER" id="PTHR30576:SF8">
    <property type="entry name" value="UNDECAPRENYL-PHOSPHATE GALACTOSE PHOSPHOTRANSFERASE"/>
    <property type="match status" value="1"/>
</dbReference>
<keyword evidence="4" id="KW-1185">Reference proteome</keyword>
<accession>A0ABW3UK18</accession>
<evidence type="ECO:0000313" key="3">
    <source>
        <dbReference type="EMBL" id="MFD1220622.1"/>
    </source>
</evidence>
<evidence type="ECO:0000313" key="4">
    <source>
        <dbReference type="Proteomes" id="UP001597180"/>
    </source>
</evidence>
<dbReference type="GO" id="GO:0016740">
    <property type="term" value="F:transferase activity"/>
    <property type="evidence" value="ECO:0007669"/>
    <property type="project" value="UniProtKB-KW"/>
</dbReference>
<dbReference type="EMBL" id="JBHTLU010000013">
    <property type="protein sequence ID" value="MFD1220622.1"/>
    <property type="molecule type" value="Genomic_DNA"/>
</dbReference>
<dbReference type="RefSeq" id="WP_345587218.1">
    <property type="nucleotide sequence ID" value="NZ_BAABJG010000006.1"/>
</dbReference>
<evidence type="ECO:0000259" key="2">
    <source>
        <dbReference type="Pfam" id="PF02397"/>
    </source>
</evidence>
<sequence>MKRSFDLLVSISLLLVFSPVIGVVAVLVRWKLGSPVVFAQQRPGLHGKPFYLYKFRTMTDATDAEGNLLSDAVRLTPFGQFLRKYSLDEMLQLVNVVKGDISLVGPRPLLMDYLPLYTEEQARRHEVRPGITGWAQVNGRNAISWEEKFQLDLWYVEHQSFLLDLKILLLTIKKVLKPEGISHGSHVTMERFTGSKFS</sequence>
<gene>
    <name evidence="3" type="ORF">ACFQ4B_10855</name>
</gene>
<keyword evidence="3" id="KW-0808">Transferase</keyword>
<name>A0ABW3UK18_9BACL</name>
<comment type="caution">
    <text evidence="3">The sequence shown here is derived from an EMBL/GenBank/DDBJ whole genome shotgun (WGS) entry which is preliminary data.</text>
</comment>
<feature type="domain" description="Bacterial sugar transferase" evidence="2">
    <location>
        <begin position="2"/>
        <end position="177"/>
    </location>
</feature>
<dbReference type="Pfam" id="PF02397">
    <property type="entry name" value="Bac_transf"/>
    <property type="match status" value="1"/>
</dbReference>
<dbReference type="PANTHER" id="PTHR30576">
    <property type="entry name" value="COLANIC BIOSYNTHESIS UDP-GLUCOSE LIPID CARRIER TRANSFERASE"/>
    <property type="match status" value="1"/>
</dbReference>
<proteinExistence type="inferred from homology"/>